<protein>
    <submittedName>
        <fullName evidence="1">Uncharacterized protein</fullName>
    </submittedName>
</protein>
<name>A0A0N4X485_HAEPC</name>
<dbReference type="AlphaFoldDB" id="A0A0N4X485"/>
<accession>A0A0N4X485</accession>
<proteinExistence type="predicted"/>
<reference evidence="1" key="1">
    <citation type="submission" date="2017-02" db="UniProtKB">
        <authorList>
            <consortium name="WormBaseParasite"/>
        </authorList>
    </citation>
    <scope>IDENTIFICATION</scope>
</reference>
<organism evidence="1">
    <name type="scientific">Haemonchus placei</name>
    <name type="common">Barber's pole worm</name>
    <dbReference type="NCBI Taxonomy" id="6290"/>
    <lineage>
        <taxon>Eukaryota</taxon>
        <taxon>Metazoa</taxon>
        <taxon>Ecdysozoa</taxon>
        <taxon>Nematoda</taxon>
        <taxon>Chromadorea</taxon>
        <taxon>Rhabditida</taxon>
        <taxon>Rhabditina</taxon>
        <taxon>Rhabditomorpha</taxon>
        <taxon>Strongyloidea</taxon>
        <taxon>Trichostrongylidae</taxon>
        <taxon>Haemonchus</taxon>
    </lineage>
</organism>
<sequence>LISKNETTCDPMVRPNPAVRGVIEFPLEANAVVAYCMTLPYSYGVWLTKEVSFWKLYRTSG</sequence>
<evidence type="ECO:0000313" key="1">
    <source>
        <dbReference type="WBParaSite" id="HPLM_0001917701-mRNA-1"/>
    </source>
</evidence>
<dbReference type="WBParaSite" id="HPLM_0001917701-mRNA-1">
    <property type="protein sequence ID" value="HPLM_0001917701-mRNA-1"/>
    <property type="gene ID" value="HPLM_0001917701"/>
</dbReference>